<feature type="non-terminal residue" evidence="1">
    <location>
        <position position="1"/>
    </location>
</feature>
<protein>
    <submittedName>
        <fullName evidence="1">Uncharacterized protein</fullName>
    </submittedName>
</protein>
<reference evidence="1" key="1">
    <citation type="submission" date="2014-05" db="EMBL/GenBank/DDBJ databases">
        <authorList>
            <person name="Chronopoulou M."/>
        </authorList>
    </citation>
    <scope>NUCLEOTIDE SEQUENCE</scope>
    <source>
        <tissue evidence="1">Whole organism</tissue>
    </source>
</reference>
<evidence type="ECO:0000313" key="1">
    <source>
        <dbReference type="EMBL" id="CDW47711.1"/>
    </source>
</evidence>
<proteinExistence type="predicted"/>
<name>A0A0K2VCQ4_LEPSM</name>
<dbReference type="AlphaFoldDB" id="A0A0K2VCQ4"/>
<accession>A0A0K2VCQ4</accession>
<organism evidence="1">
    <name type="scientific">Lepeophtheirus salmonis</name>
    <name type="common">Salmon louse</name>
    <name type="synonym">Caligus salmonis</name>
    <dbReference type="NCBI Taxonomy" id="72036"/>
    <lineage>
        <taxon>Eukaryota</taxon>
        <taxon>Metazoa</taxon>
        <taxon>Ecdysozoa</taxon>
        <taxon>Arthropoda</taxon>
        <taxon>Crustacea</taxon>
        <taxon>Multicrustacea</taxon>
        <taxon>Hexanauplia</taxon>
        <taxon>Copepoda</taxon>
        <taxon>Siphonostomatoida</taxon>
        <taxon>Caligidae</taxon>
        <taxon>Lepeophtheirus</taxon>
    </lineage>
</organism>
<dbReference type="EMBL" id="HACA01030350">
    <property type="protein sequence ID" value="CDW47711.1"/>
    <property type="molecule type" value="Transcribed_RNA"/>
</dbReference>
<sequence>WYLIYFRGLARTQIPTNRNYAIQLSTFGIMEEVKPTDVQWKALTPKEPPY</sequence>